<dbReference type="EMBL" id="JACCAU010000001">
    <property type="protein sequence ID" value="NYH20177.1"/>
    <property type="molecule type" value="Genomic_DNA"/>
</dbReference>
<evidence type="ECO:0000313" key="3">
    <source>
        <dbReference type="Proteomes" id="UP000572540"/>
    </source>
</evidence>
<dbReference type="GO" id="GO:0002161">
    <property type="term" value="F:aminoacyl-tRNA deacylase activity"/>
    <property type="evidence" value="ECO:0007669"/>
    <property type="project" value="TreeGrafter"/>
</dbReference>
<evidence type="ECO:0000313" key="2">
    <source>
        <dbReference type="EMBL" id="NYH20177.1"/>
    </source>
</evidence>
<accession>A0A7Y9WG88</accession>
<dbReference type="InterPro" id="IPR018165">
    <property type="entry name" value="Ala-tRNA-synth_IIc_core"/>
</dbReference>
<dbReference type="PANTHER" id="PTHR11777">
    <property type="entry name" value="ALANYL-TRNA SYNTHETASE"/>
    <property type="match status" value="1"/>
</dbReference>
<sequence>MFLPYSSSLVRVDRLRKPLFVRRAGETRRPHLGHFSDSGAAAIHYHRLSCSQATVLFVGLSDIMFSLNRKTRKLYYENPSLSECAAKIVKVNANSIELDTTVAYPEGGGQEADHGAIILEDGRVLRFVDARKMYGNFARIPDFPSILVDGIIEHVIHPDDLVLLGELDVGAEATVRIDRLRRAQLSLSHTASHLLYLGVNEVRPDAMPGLFGCHIKVDAARFDFSVETRFTADELQEIERIANAYVQRGSEVVTYPHPLYRDARYWACEGQVMACGGTHIASTAPVGRIQVHRKNLGRGKDRLSCDFAESIPELRT</sequence>
<dbReference type="InterPro" id="IPR018163">
    <property type="entry name" value="Thr/Ala-tRNA-synth_IIc_edit"/>
</dbReference>
<dbReference type="GO" id="GO:0003676">
    <property type="term" value="F:nucleic acid binding"/>
    <property type="evidence" value="ECO:0007669"/>
    <property type="project" value="InterPro"/>
</dbReference>
<protein>
    <submittedName>
        <fullName evidence="2">Alanyl-tRNA synthetase</fullName>
        <ecNumber evidence="2">6.1.1.7</ecNumber>
    </submittedName>
</protein>
<dbReference type="RefSeq" id="WP_373565775.1">
    <property type="nucleotide sequence ID" value="NZ_JACCAU010000001.1"/>
</dbReference>
<dbReference type="GO" id="GO:0005524">
    <property type="term" value="F:ATP binding"/>
    <property type="evidence" value="ECO:0007669"/>
    <property type="project" value="InterPro"/>
</dbReference>
<reference evidence="2 3" key="1">
    <citation type="submission" date="2020-07" db="EMBL/GenBank/DDBJ databases">
        <title>Exploring microbial biodiversity for novel pathways involved in the catabolism of aromatic compounds derived from lignin.</title>
        <authorList>
            <person name="Elkins J."/>
        </authorList>
    </citation>
    <scope>NUCLEOTIDE SEQUENCE [LARGE SCALE GENOMIC DNA]</scope>
    <source>
        <strain evidence="2 3">H2C3B</strain>
    </source>
</reference>
<name>A0A7Y9WG88_9BURK</name>
<dbReference type="SUPFAM" id="SSF50447">
    <property type="entry name" value="Translation proteins"/>
    <property type="match status" value="1"/>
</dbReference>
<dbReference type="InterPro" id="IPR009000">
    <property type="entry name" value="Transl_B-barrel_sf"/>
</dbReference>
<evidence type="ECO:0000259" key="1">
    <source>
        <dbReference type="PROSITE" id="PS50860"/>
    </source>
</evidence>
<dbReference type="GO" id="GO:0004813">
    <property type="term" value="F:alanine-tRNA ligase activity"/>
    <property type="evidence" value="ECO:0007669"/>
    <property type="project" value="UniProtKB-EC"/>
</dbReference>
<proteinExistence type="predicted"/>
<keyword evidence="2" id="KW-0436">Ligase</keyword>
<keyword evidence="2" id="KW-0030">Aminoacyl-tRNA synthetase</keyword>
<dbReference type="Gene3D" id="3.30.980.10">
    <property type="entry name" value="Threonyl-trna Synthetase, Chain A, domain 2"/>
    <property type="match status" value="1"/>
</dbReference>
<dbReference type="Gene3D" id="2.40.30.130">
    <property type="match status" value="1"/>
</dbReference>
<comment type="caution">
    <text evidence="2">The sequence shown here is derived from an EMBL/GenBank/DDBJ whole genome shotgun (WGS) entry which is preliminary data.</text>
</comment>
<dbReference type="AlphaFoldDB" id="A0A7Y9WG88"/>
<dbReference type="PROSITE" id="PS50860">
    <property type="entry name" value="AA_TRNA_LIGASE_II_ALA"/>
    <property type="match status" value="1"/>
</dbReference>
<dbReference type="GO" id="GO:0006419">
    <property type="term" value="P:alanyl-tRNA aminoacylation"/>
    <property type="evidence" value="ECO:0007669"/>
    <property type="project" value="InterPro"/>
</dbReference>
<dbReference type="Proteomes" id="UP000572540">
    <property type="component" value="Unassembled WGS sequence"/>
</dbReference>
<dbReference type="EC" id="6.1.1.7" evidence="2"/>
<organism evidence="2 3">
    <name type="scientific">Paraburkholderia bryophila</name>
    <dbReference type="NCBI Taxonomy" id="420952"/>
    <lineage>
        <taxon>Bacteria</taxon>
        <taxon>Pseudomonadati</taxon>
        <taxon>Pseudomonadota</taxon>
        <taxon>Betaproteobacteria</taxon>
        <taxon>Burkholderiales</taxon>
        <taxon>Burkholderiaceae</taxon>
        <taxon>Paraburkholderia</taxon>
    </lineage>
</organism>
<dbReference type="PANTHER" id="PTHR11777:SF9">
    <property type="entry name" value="ALANINE--TRNA LIGASE, CYTOPLASMIC"/>
    <property type="match status" value="1"/>
</dbReference>
<dbReference type="InterPro" id="IPR050058">
    <property type="entry name" value="Ala-tRNA_ligase"/>
</dbReference>
<gene>
    <name evidence="2" type="ORF">GGD41_007405</name>
</gene>
<dbReference type="SUPFAM" id="SSF55186">
    <property type="entry name" value="ThrRS/AlaRS common domain"/>
    <property type="match status" value="1"/>
</dbReference>
<feature type="domain" description="Alanyl-transfer RNA synthetases family profile" evidence="1">
    <location>
        <begin position="71"/>
        <end position="291"/>
    </location>
</feature>